<dbReference type="AlphaFoldDB" id="A0A839K0U9"/>
<evidence type="ECO:0000313" key="3">
    <source>
        <dbReference type="Proteomes" id="UP000574276"/>
    </source>
</evidence>
<comment type="caution">
    <text evidence="2">The sequence shown here is derived from an EMBL/GenBank/DDBJ whole genome shotgun (WGS) entry which is preliminary data.</text>
</comment>
<sequence length="50" mass="5807">MVVIVKKGDTLWKISRKYLGKGTRFKEIMKLNNLKKITIHVGQKLKVPVK</sequence>
<dbReference type="RefSeq" id="WP_228352503.1">
    <property type="nucleotide sequence ID" value="NZ_JACEGA010000001.1"/>
</dbReference>
<dbReference type="CDD" id="cd00118">
    <property type="entry name" value="LysM"/>
    <property type="match status" value="1"/>
</dbReference>
<dbReference type="Proteomes" id="UP000574276">
    <property type="component" value="Unassembled WGS sequence"/>
</dbReference>
<dbReference type="SMART" id="SM00257">
    <property type="entry name" value="LysM"/>
    <property type="match status" value="1"/>
</dbReference>
<evidence type="ECO:0000259" key="1">
    <source>
        <dbReference type="PROSITE" id="PS51782"/>
    </source>
</evidence>
<gene>
    <name evidence="2" type="ORF">H0486_07975</name>
</gene>
<feature type="domain" description="LysM" evidence="1">
    <location>
        <begin position="1"/>
        <end position="47"/>
    </location>
</feature>
<proteinExistence type="predicted"/>
<accession>A0A839K0U9</accession>
<dbReference type="InterPro" id="IPR036779">
    <property type="entry name" value="LysM_dom_sf"/>
</dbReference>
<organism evidence="2 3">
    <name type="scientific">Variimorphobacter saccharofermentans</name>
    <dbReference type="NCBI Taxonomy" id="2755051"/>
    <lineage>
        <taxon>Bacteria</taxon>
        <taxon>Bacillati</taxon>
        <taxon>Bacillota</taxon>
        <taxon>Clostridia</taxon>
        <taxon>Lachnospirales</taxon>
        <taxon>Lachnospiraceae</taxon>
        <taxon>Variimorphobacter</taxon>
    </lineage>
</organism>
<dbReference type="PROSITE" id="PS51782">
    <property type="entry name" value="LYSM"/>
    <property type="match status" value="1"/>
</dbReference>
<dbReference type="EMBL" id="JACEGA010000001">
    <property type="protein sequence ID" value="MBB2182812.1"/>
    <property type="molecule type" value="Genomic_DNA"/>
</dbReference>
<dbReference type="Gene3D" id="3.10.350.10">
    <property type="entry name" value="LysM domain"/>
    <property type="match status" value="1"/>
</dbReference>
<dbReference type="Pfam" id="PF01476">
    <property type="entry name" value="LysM"/>
    <property type="match status" value="1"/>
</dbReference>
<reference evidence="2 3" key="1">
    <citation type="submission" date="2020-07" db="EMBL/GenBank/DDBJ databases">
        <title>Characterization and genome sequencing of isolate MD1, a novel member within the family Lachnospiraceae.</title>
        <authorList>
            <person name="Rettenmaier R."/>
            <person name="Di Bello L."/>
            <person name="Zinser C."/>
            <person name="Scheitz K."/>
            <person name="Liebl W."/>
            <person name="Zverlov V."/>
        </authorList>
    </citation>
    <scope>NUCLEOTIDE SEQUENCE [LARGE SCALE GENOMIC DNA]</scope>
    <source>
        <strain evidence="2 3">MD1</strain>
    </source>
</reference>
<protein>
    <submittedName>
        <fullName evidence="2">LysM peptidoglycan-binding domain-containing protein</fullName>
    </submittedName>
</protein>
<dbReference type="InterPro" id="IPR018392">
    <property type="entry name" value="LysM"/>
</dbReference>
<name>A0A839K0U9_9FIRM</name>
<dbReference type="SUPFAM" id="SSF54106">
    <property type="entry name" value="LysM domain"/>
    <property type="match status" value="1"/>
</dbReference>
<keyword evidence="3" id="KW-1185">Reference proteome</keyword>
<evidence type="ECO:0000313" key="2">
    <source>
        <dbReference type="EMBL" id="MBB2182812.1"/>
    </source>
</evidence>